<dbReference type="EMBL" id="QPJQ01000017">
    <property type="protein sequence ID" value="RCX01236.1"/>
    <property type="molecule type" value="Genomic_DNA"/>
</dbReference>
<keyword evidence="1" id="KW-1133">Transmembrane helix</keyword>
<dbReference type="CDD" id="cd01948">
    <property type="entry name" value="EAL"/>
    <property type="match status" value="1"/>
</dbReference>
<name>A0A368ZYP9_9GAMM</name>
<dbReference type="CDD" id="cd01949">
    <property type="entry name" value="GGDEF"/>
    <property type="match status" value="1"/>
</dbReference>
<dbReference type="PANTHER" id="PTHR44757:SF2">
    <property type="entry name" value="BIOFILM ARCHITECTURE MAINTENANCE PROTEIN MBAA"/>
    <property type="match status" value="1"/>
</dbReference>
<evidence type="ECO:0000313" key="4">
    <source>
        <dbReference type="EMBL" id="RCX01236.1"/>
    </source>
</evidence>
<dbReference type="PROSITE" id="PS50887">
    <property type="entry name" value="GGDEF"/>
    <property type="match status" value="1"/>
</dbReference>
<dbReference type="SUPFAM" id="SSF141868">
    <property type="entry name" value="EAL domain-like"/>
    <property type="match status" value="1"/>
</dbReference>
<dbReference type="Gene3D" id="3.30.70.270">
    <property type="match status" value="1"/>
</dbReference>
<evidence type="ECO:0000256" key="1">
    <source>
        <dbReference type="SAM" id="Phobius"/>
    </source>
</evidence>
<organism evidence="4 5">
    <name type="scientific">Marinomonas foliarum</name>
    <dbReference type="NCBI Taxonomy" id="491950"/>
    <lineage>
        <taxon>Bacteria</taxon>
        <taxon>Pseudomonadati</taxon>
        <taxon>Pseudomonadota</taxon>
        <taxon>Gammaproteobacteria</taxon>
        <taxon>Oceanospirillales</taxon>
        <taxon>Oceanospirillaceae</taxon>
        <taxon>Marinomonas</taxon>
    </lineage>
</organism>
<dbReference type="PANTHER" id="PTHR44757">
    <property type="entry name" value="DIGUANYLATE CYCLASE DGCP"/>
    <property type="match status" value="1"/>
</dbReference>
<dbReference type="Proteomes" id="UP000253506">
    <property type="component" value="Unassembled WGS sequence"/>
</dbReference>
<dbReference type="PROSITE" id="PS50883">
    <property type="entry name" value="EAL"/>
    <property type="match status" value="1"/>
</dbReference>
<accession>A0A368ZYP9</accession>
<protein>
    <submittedName>
        <fullName evidence="4">Diguanylate cyclase/phosphodiesterase</fullName>
    </submittedName>
</protein>
<dbReference type="Pfam" id="PF00990">
    <property type="entry name" value="GGDEF"/>
    <property type="match status" value="1"/>
</dbReference>
<gene>
    <name evidence="4" type="ORF">DFP77_11710</name>
</gene>
<dbReference type="Gene3D" id="6.10.340.10">
    <property type="match status" value="1"/>
</dbReference>
<evidence type="ECO:0000259" key="3">
    <source>
        <dbReference type="PROSITE" id="PS50887"/>
    </source>
</evidence>
<keyword evidence="1" id="KW-0472">Membrane</keyword>
<dbReference type="InterPro" id="IPR052155">
    <property type="entry name" value="Biofilm_reg_signaling"/>
</dbReference>
<evidence type="ECO:0000313" key="5">
    <source>
        <dbReference type="Proteomes" id="UP000253506"/>
    </source>
</evidence>
<feature type="domain" description="EAL" evidence="2">
    <location>
        <begin position="514"/>
        <end position="766"/>
    </location>
</feature>
<dbReference type="Pfam" id="PF00563">
    <property type="entry name" value="EAL"/>
    <property type="match status" value="1"/>
</dbReference>
<dbReference type="InterPro" id="IPR001633">
    <property type="entry name" value="EAL_dom"/>
</dbReference>
<dbReference type="InterPro" id="IPR035919">
    <property type="entry name" value="EAL_sf"/>
</dbReference>
<feature type="transmembrane region" description="Helical" evidence="1">
    <location>
        <begin position="7"/>
        <end position="27"/>
    </location>
</feature>
<evidence type="ECO:0000259" key="2">
    <source>
        <dbReference type="PROSITE" id="PS50883"/>
    </source>
</evidence>
<dbReference type="SUPFAM" id="SSF55073">
    <property type="entry name" value="Nucleotide cyclase"/>
    <property type="match status" value="1"/>
</dbReference>
<keyword evidence="1" id="KW-0812">Transmembrane</keyword>
<dbReference type="InterPro" id="IPR000160">
    <property type="entry name" value="GGDEF_dom"/>
</dbReference>
<dbReference type="SMART" id="SM00052">
    <property type="entry name" value="EAL"/>
    <property type="match status" value="1"/>
</dbReference>
<dbReference type="OrthoDB" id="8416215at2"/>
<dbReference type="InterPro" id="IPR043128">
    <property type="entry name" value="Rev_trsase/Diguanyl_cyclase"/>
</dbReference>
<comment type="caution">
    <text evidence="4">The sequence shown here is derived from an EMBL/GenBank/DDBJ whole genome shotgun (WGS) entry which is preliminary data.</text>
</comment>
<dbReference type="AlphaFoldDB" id="A0A368ZYP9"/>
<feature type="domain" description="GGDEF" evidence="3">
    <location>
        <begin position="367"/>
        <end position="505"/>
    </location>
</feature>
<reference evidence="4 5" key="1">
    <citation type="submission" date="2018-07" db="EMBL/GenBank/DDBJ databases">
        <title>Genomic Encyclopedia of Type Strains, Phase III (KMG-III): the genomes of soil and plant-associated and newly described type strains.</title>
        <authorList>
            <person name="Whitman W."/>
        </authorList>
    </citation>
    <scope>NUCLEOTIDE SEQUENCE [LARGE SCALE GENOMIC DNA]</scope>
    <source>
        <strain evidence="4 5">CECT 7731</strain>
    </source>
</reference>
<sequence>MNLNKRLILLLLPVIILGYGVATYFIYQYQKSNIIELEQAKLEQRMYQLQSIFKEEASSVDSLMALFLEGGYLSNFLQSTSSSYRDIALSQSLTVLTTQLQLSRNHRVSFALFSGGGEELFYFERSSDPFATISDEQTEMSIQMIKNRVTTDWQLNHDTLPSTVIRGRLLDRVALLPFRGRDVQDSIQLSFSVRMDMFSDYLGSLKEVYEASIEWSGNPQLYINELGYSIELSPNQFLTIKPNVSVLVEPLSQLSIKLTAIALFLAIFTFGLLVSLISRFITAPIGELDRELTQVMNFQRDNISLSSNRSEIGQLSKKFHILFEQLQRNLKKTHEMAITDTLTGLPNRFRFYEYSRHVLAKAERDKSLVSLIYIDLDNFKFVNDKLGHEAGDDLLCFLAQDLQRLIQPILKQRGGCMVSRLSGDEFAIVLTHVVAEEADELAKSVVNLFVGGYKSDQHYFPVSASMGIASYPEDGDTLKELIANADMAMYNAKRSGKNHYKHYSVHIAAAARRTKTIENSLKMIECDKEFSLVYMPYTSADDRIRGFEVLIRWNSPELGVIQPDEFIPIAEQTGSYSKIDHWVFETAFQSLPKVREIFGEECILSINISAAELGHHVVLEHLVELKKQYQIDDKSIELELTETFSYVQTGAVFDVLNGLQNAGFSIAIDDFGAGYTPLLHMIDYPVNKVKLDKVLTERVTDSEYAKLLPPLIQLCHLQDIAVTAEGIENPFQLQCLKEAGCDFFQGYWLSKPMTLDELENWYRIYHTREL</sequence>
<dbReference type="SMART" id="SM00267">
    <property type="entry name" value="GGDEF"/>
    <property type="match status" value="1"/>
</dbReference>
<dbReference type="Gene3D" id="3.20.20.450">
    <property type="entry name" value="EAL domain"/>
    <property type="match status" value="1"/>
</dbReference>
<dbReference type="InterPro" id="IPR029787">
    <property type="entry name" value="Nucleotide_cyclase"/>
</dbReference>
<dbReference type="NCBIfam" id="TIGR00254">
    <property type="entry name" value="GGDEF"/>
    <property type="match status" value="1"/>
</dbReference>
<proteinExistence type="predicted"/>